<name>A0A4D4LQZ6_STRAX</name>
<feature type="region of interest" description="Disordered" evidence="1">
    <location>
        <begin position="33"/>
        <end position="52"/>
    </location>
</feature>
<evidence type="ECO:0000256" key="1">
    <source>
        <dbReference type="SAM" id="MobiDB-lite"/>
    </source>
</evidence>
<sequence length="52" mass="5235">MSQPLFAGPGSCPGPVFRQAADRHGAVFGTLDRPLGIHPGLGTDLGHTVPAG</sequence>
<proteinExistence type="predicted"/>
<evidence type="ECO:0000313" key="5">
    <source>
        <dbReference type="Proteomes" id="UP000302139"/>
    </source>
</evidence>
<evidence type="ECO:0000313" key="3">
    <source>
        <dbReference type="EMBL" id="GDY79066.1"/>
    </source>
</evidence>
<organism evidence="2 5">
    <name type="scientific">Streptomyces avermitilis</name>
    <dbReference type="NCBI Taxonomy" id="33903"/>
    <lineage>
        <taxon>Bacteria</taxon>
        <taxon>Bacillati</taxon>
        <taxon>Actinomycetota</taxon>
        <taxon>Actinomycetes</taxon>
        <taxon>Kitasatosporales</taxon>
        <taxon>Streptomycetaceae</taxon>
        <taxon>Streptomyces</taxon>
    </lineage>
</organism>
<dbReference type="EMBL" id="BJHY01000001">
    <property type="protein sequence ID" value="GDY79066.1"/>
    <property type="molecule type" value="Genomic_DNA"/>
</dbReference>
<dbReference type="Proteomes" id="UP000299211">
    <property type="component" value="Unassembled WGS sequence"/>
</dbReference>
<dbReference type="Proteomes" id="UP000302139">
    <property type="component" value="Unassembled WGS sequence"/>
</dbReference>
<dbReference type="EMBL" id="BJHX01000001">
    <property type="protein sequence ID" value="GDY60858.1"/>
    <property type="molecule type" value="Genomic_DNA"/>
</dbReference>
<evidence type="ECO:0000313" key="4">
    <source>
        <dbReference type="Proteomes" id="UP000299211"/>
    </source>
</evidence>
<gene>
    <name evidence="2" type="ORF">SAV14893_002510</name>
    <name evidence="3" type="ORF">SAV31267_085510</name>
</gene>
<reference evidence="2 5" key="2">
    <citation type="submission" date="2019-04" db="EMBL/GenBank/DDBJ databases">
        <title>Draft genome sequences of Streptomyces avermitilis NBRC 14893.</title>
        <authorList>
            <person name="Komaki H."/>
            <person name="Tamura T."/>
            <person name="Hosoyama A."/>
        </authorList>
    </citation>
    <scope>NUCLEOTIDE SEQUENCE [LARGE SCALE GENOMIC DNA]</scope>
    <source>
        <strain evidence="2 5">NBRC 14893</strain>
    </source>
</reference>
<protein>
    <submittedName>
        <fullName evidence="2">Uncharacterized protein</fullName>
    </submittedName>
</protein>
<comment type="caution">
    <text evidence="2">The sequence shown here is derived from an EMBL/GenBank/DDBJ whole genome shotgun (WGS) entry which is preliminary data.</text>
</comment>
<accession>A0A4D4LQZ6</accession>
<evidence type="ECO:0000313" key="2">
    <source>
        <dbReference type="EMBL" id="GDY60858.1"/>
    </source>
</evidence>
<reference evidence="3 4" key="1">
    <citation type="submission" date="2019-04" db="EMBL/GenBank/DDBJ databases">
        <title>Draft genome sequences of Streptomyces avermitilis ATCC 31267.</title>
        <authorList>
            <person name="Komaki H."/>
            <person name="Tamura T."/>
            <person name="Hosoyama A."/>
        </authorList>
    </citation>
    <scope>NUCLEOTIDE SEQUENCE [LARGE SCALE GENOMIC DNA]</scope>
    <source>
        <strain evidence="3 4">ATCC 31267</strain>
    </source>
</reference>
<dbReference type="AlphaFoldDB" id="A0A4D4LQZ6"/>